<dbReference type="PROSITE" id="PS01124">
    <property type="entry name" value="HTH_ARAC_FAMILY_2"/>
    <property type="match status" value="1"/>
</dbReference>
<dbReference type="GO" id="GO:0043565">
    <property type="term" value="F:sequence-specific DNA binding"/>
    <property type="evidence" value="ECO:0007669"/>
    <property type="project" value="InterPro"/>
</dbReference>
<keyword evidence="2" id="KW-0238">DNA-binding</keyword>
<dbReference type="InterPro" id="IPR009057">
    <property type="entry name" value="Homeodomain-like_sf"/>
</dbReference>
<dbReference type="GO" id="GO:0003700">
    <property type="term" value="F:DNA-binding transcription factor activity"/>
    <property type="evidence" value="ECO:0007669"/>
    <property type="project" value="InterPro"/>
</dbReference>
<gene>
    <name evidence="6" type="ORF">SAMN05444169_6425</name>
</gene>
<organism evidence="6 7">
    <name type="scientific">Bradyrhizobium erythrophlei</name>
    <dbReference type="NCBI Taxonomy" id="1437360"/>
    <lineage>
        <taxon>Bacteria</taxon>
        <taxon>Pseudomonadati</taxon>
        <taxon>Pseudomonadota</taxon>
        <taxon>Alphaproteobacteria</taxon>
        <taxon>Hyphomicrobiales</taxon>
        <taxon>Nitrobacteraceae</taxon>
        <taxon>Bradyrhizobium</taxon>
    </lineage>
</organism>
<feature type="region of interest" description="Disordered" evidence="4">
    <location>
        <begin position="322"/>
        <end position="341"/>
    </location>
</feature>
<dbReference type="OrthoDB" id="9802263at2"/>
<sequence>MLSRRKTYAGRIKHPDDATEPATLDPLSAIAPLFRARPEIQDVCRFALQWEVVHEAEPAGFAQFHIVTNGNCLLERYSGETFKLEAGSILLLPQGDSHVVRSASRGGSTGAPIRTEYNNAIRIKTNTRGASDTELICGRLRLDGAMYSLVTAALPKAIVLSIGRGELFDRMRMLVQAIDEELQAARPGAATIATELATALFVMMLRLHFEQSASSSGILRLLASSSSARAVTAMLRAPAHPWTLDELAAEAHVSRATLVRIFRREGDIPPLGLLSQLRLGLARHRLGSTTETLAQVAAAVGYDNESAFARAFRKRYGISPGGLRARHEGRSREENSPDSIIGGVTLGLSSAARAQQADIEAS</sequence>
<evidence type="ECO:0000256" key="3">
    <source>
        <dbReference type="ARBA" id="ARBA00023163"/>
    </source>
</evidence>
<keyword evidence="1" id="KW-0805">Transcription regulation</keyword>
<evidence type="ECO:0000313" key="6">
    <source>
        <dbReference type="EMBL" id="SHH22851.1"/>
    </source>
</evidence>
<feature type="region of interest" description="Disordered" evidence="4">
    <location>
        <begin position="1"/>
        <end position="20"/>
    </location>
</feature>
<dbReference type="InterPro" id="IPR032783">
    <property type="entry name" value="AraC_lig"/>
</dbReference>
<dbReference type="PRINTS" id="PR00032">
    <property type="entry name" value="HTHARAC"/>
</dbReference>
<dbReference type="SUPFAM" id="SSF46689">
    <property type="entry name" value="Homeodomain-like"/>
    <property type="match status" value="2"/>
</dbReference>
<dbReference type="InterPro" id="IPR020449">
    <property type="entry name" value="Tscrpt_reg_AraC-type_HTH"/>
</dbReference>
<evidence type="ECO:0000256" key="1">
    <source>
        <dbReference type="ARBA" id="ARBA00023015"/>
    </source>
</evidence>
<reference evidence="6 7" key="1">
    <citation type="submission" date="2016-11" db="EMBL/GenBank/DDBJ databases">
        <authorList>
            <person name="Jaros S."/>
            <person name="Januszkiewicz K."/>
            <person name="Wedrychowicz H."/>
        </authorList>
    </citation>
    <scope>NUCLEOTIDE SEQUENCE [LARGE SCALE GENOMIC DNA]</scope>
    <source>
        <strain evidence="6 7">GAS242</strain>
    </source>
</reference>
<evidence type="ECO:0000313" key="7">
    <source>
        <dbReference type="Proteomes" id="UP000190675"/>
    </source>
</evidence>
<dbReference type="InterPro" id="IPR018062">
    <property type="entry name" value="HTH_AraC-typ_CS"/>
</dbReference>
<evidence type="ECO:0000256" key="4">
    <source>
        <dbReference type="SAM" id="MobiDB-lite"/>
    </source>
</evidence>
<dbReference type="AlphaFoldDB" id="A0A1M5R9D8"/>
<feature type="compositionally biased region" description="Basic residues" evidence="4">
    <location>
        <begin position="1"/>
        <end position="12"/>
    </location>
</feature>
<proteinExistence type="predicted"/>
<feature type="domain" description="HTH araC/xylS-type" evidence="5">
    <location>
        <begin position="228"/>
        <end position="326"/>
    </location>
</feature>
<evidence type="ECO:0000259" key="5">
    <source>
        <dbReference type="PROSITE" id="PS01124"/>
    </source>
</evidence>
<accession>A0A1M5R9D8</accession>
<dbReference type="PROSITE" id="PS00041">
    <property type="entry name" value="HTH_ARAC_FAMILY_1"/>
    <property type="match status" value="1"/>
</dbReference>
<dbReference type="Pfam" id="PF12852">
    <property type="entry name" value="Cupin_6"/>
    <property type="match status" value="1"/>
</dbReference>
<name>A0A1M5R9D8_9BRAD</name>
<dbReference type="SMART" id="SM00342">
    <property type="entry name" value="HTH_ARAC"/>
    <property type="match status" value="1"/>
</dbReference>
<dbReference type="PANTHER" id="PTHR46796:SF7">
    <property type="entry name" value="ARAC FAMILY TRANSCRIPTIONAL REGULATOR"/>
    <property type="match status" value="1"/>
</dbReference>
<dbReference type="PANTHER" id="PTHR46796">
    <property type="entry name" value="HTH-TYPE TRANSCRIPTIONAL ACTIVATOR RHAS-RELATED"/>
    <property type="match status" value="1"/>
</dbReference>
<dbReference type="Pfam" id="PF12833">
    <property type="entry name" value="HTH_18"/>
    <property type="match status" value="1"/>
</dbReference>
<keyword evidence="3" id="KW-0804">Transcription</keyword>
<dbReference type="InterPro" id="IPR018060">
    <property type="entry name" value="HTH_AraC"/>
</dbReference>
<evidence type="ECO:0000256" key="2">
    <source>
        <dbReference type="ARBA" id="ARBA00023125"/>
    </source>
</evidence>
<protein>
    <submittedName>
        <fullName evidence="6">AraC family transcriptional regulator, activator of mtrCDE</fullName>
    </submittedName>
</protein>
<feature type="compositionally biased region" description="Basic and acidic residues" evidence="4">
    <location>
        <begin position="325"/>
        <end position="335"/>
    </location>
</feature>
<dbReference type="InterPro" id="IPR050204">
    <property type="entry name" value="AraC_XylS_family_regulators"/>
</dbReference>
<dbReference type="EMBL" id="LT670818">
    <property type="protein sequence ID" value="SHH22851.1"/>
    <property type="molecule type" value="Genomic_DNA"/>
</dbReference>
<dbReference type="Proteomes" id="UP000190675">
    <property type="component" value="Chromosome I"/>
</dbReference>
<dbReference type="RefSeq" id="WP_079569353.1">
    <property type="nucleotide sequence ID" value="NZ_LT670818.1"/>
</dbReference>
<dbReference type="Gene3D" id="1.10.10.60">
    <property type="entry name" value="Homeodomain-like"/>
    <property type="match status" value="1"/>
</dbReference>